<evidence type="ECO:0000256" key="1">
    <source>
        <dbReference type="SAM" id="MobiDB-lite"/>
    </source>
</evidence>
<feature type="region of interest" description="Disordered" evidence="1">
    <location>
        <begin position="241"/>
        <end position="266"/>
    </location>
</feature>
<accession>A0A8H5T0X7</accession>
<dbReference type="OrthoDB" id="5106122at2759"/>
<evidence type="ECO:0000313" key="2">
    <source>
        <dbReference type="EMBL" id="KAF5663624.1"/>
    </source>
</evidence>
<protein>
    <submittedName>
        <fullName evidence="2">CMGC kinase</fullName>
    </submittedName>
</protein>
<dbReference type="PANTHER" id="PTHR38166:SF1">
    <property type="entry name" value="C2H2-TYPE DOMAIN-CONTAINING PROTEIN"/>
    <property type="match status" value="1"/>
</dbReference>
<dbReference type="Proteomes" id="UP000567885">
    <property type="component" value="Unassembled WGS sequence"/>
</dbReference>
<dbReference type="AlphaFoldDB" id="A0A8H5T0X7"/>
<keyword evidence="3" id="KW-1185">Reference proteome</keyword>
<dbReference type="EMBL" id="JAAGWQ010000143">
    <property type="protein sequence ID" value="KAF5663624.1"/>
    <property type="molecule type" value="Genomic_DNA"/>
</dbReference>
<dbReference type="PANTHER" id="PTHR38166">
    <property type="entry name" value="C2H2-TYPE DOMAIN-CONTAINING PROTEIN-RELATED"/>
    <property type="match status" value="1"/>
</dbReference>
<name>A0A8H5T0X7_FUSHE</name>
<dbReference type="GO" id="GO:0016301">
    <property type="term" value="F:kinase activity"/>
    <property type="evidence" value="ECO:0007669"/>
    <property type="project" value="UniProtKB-KW"/>
</dbReference>
<gene>
    <name evidence="2" type="ORF">FHETE_7329</name>
</gene>
<keyword evidence="2" id="KW-0418">Kinase</keyword>
<sequence>MHANHSSGMMTQIAGEPSPKPRFACPFFKAGIVISAHHRACEGPGWTDINKLKEHIFRTHAPDKYKKKFVCRRCDEGFVTDDLLLAHQNEELPCLSKKPEPTYGKITREQASSLRSLKRKSTKVSDEDRWFEIYQIINIYSNPRLEGVSPYYESNSTSMSPLNSVSSSGISQLKNYLLERDVEKYVAKLASQGVTVSLAAAAKILELQVKEIESFDEVKREAVRAYEISQSARLDKVEVGRDNEHVPCEPSPFSQLLASLEDGEED</sequence>
<keyword evidence="2" id="KW-0808">Transferase</keyword>
<proteinExistence type="predicted"/>
<evidence type="ECO:0000313" key="3">
    <source>
        <dbReference type="Proteomes" id="UP000567885"/>
    </source>
</evidence>
<organism evidence="2 3">
    <name type="scientific">Fusarium heterosporum</name>
    <dbReference type="NCBI Taxonomy" id="42747"/>
    <lineage>
        <taxon>Eukaryota</taxon>
        <taxon>Fungi</taxon>
        <taxon>Dikarya</taxon>
        <taxon>Ascomycota</taxon>
        <taxon>Pezizomycotina</taxon>
        <taxon>Sordariomycetes</taxon>
        <taxon>Hypocreomycetidae</taxon>
        <taxon>Hypocreales</taxon>
        <taxon>Nectriaceae</taxon>
        <taxon>Fusarium</taxon>
        <taxon>Fusarium heterosporum species complex</taxon>
    </lineage>
</organism>
<comment type="caution">
    <text evidence="2">The sequence shown here is derived from an EMBL/GenBank/DDBJ whole genome shotgun (WGS) entry which is preliminary data.</text>
</comment>
<reference evidence="2 3" key="1">
    <citation type="submission" date="2020-05" db="EMBL/GenBank/DDBJ databases">
        <title>Identification and distribution of gene clusters putatively required for synthesis of sphingolipid metabolism inhibitors in phylogenetically diverse species of the filamentous fungus Fusarium.</title>
        <authorList>
            <person name="Kim H.-S."/>
            <person name="Busman M."/>
            <person name="Brown D.W."/>
            <person name="Divon H."/>
            <person name="Uhlig S."/>
            <person name="Proctor R.H."/>
        </authorList>
    </citation>
    <scope>NUCLEOTIDE SEQUENCE [LARGE SCALE GENOMIC DNA]</scope>
    <source>
        <strain evidence="2 3">NRRL 20693</strain>
    </source>
</reference>